<dbReference type="InterPro" id="IPR025332">
    <property type="entry name" value="DUF4238"/>
</dbReference>
<proteinExistence type="predicted"/>
<name>A0ABW6I6N4_9FLAO</name>
<sequence length="292" mass="34116">MNNISWRHHYLPVFYLKGFTKESGKFKIYNVKNKKFVQNGKEFSPESYFFEKNANTVFKPHGNSDFIENAYSELEGKISKLIAKINASDNVTKFDVNENDMPMLNTFVSLNYWRLPKNKNELETIVNISPTKELGFNVHNKNGSINIGASEELKNDSEFLKSYRFLTSLFDTVRGLHCRTPYTIIQKHEDLPYLCSDNPIIFGKDDFPDVYQDDYIIPLSGKRFFIKAKGGSKADYYLWLLIDIVIYKQAIKYVSCTHEEYLKMLDDNFEKYNVSLSELKKLIFKKLNENVT</sequence>
<keyword evidence="2" id="KW-1185">Reference proteome</keyword>
<reference evidence="1 2" key="1">
    <citation type="submission" date="2024-06" db="EMBL/GenBank/DDBJ databases">
        <title>Flavobacterium spp. isolated from glacier.</title>
        <authorList>
            <person name="Han D."/>
        </authorList>
    </citation>
    <scope>NUCLEOTIDE SEQUENCE [LARGE SCALE GENOMIC DNA]</scope>
    <source>
        <strain evidence="1 2">ZS1P70</strain>
    </source>
</reference>
<accession>A0ABW6I6N4</accession>
<dbReference type="Pfam" id="PF14022">
    <property type="entry name" value="DUF4238"/>
    <property type="match status" value="1"/>
</dbReference>
<dbReference type="RefSeq" id="WP_379852257.1">
    <property type="nucleotide sequence ID" value="NZ_JBHZPY010000010.1"/>
</dbReference>
<gene>
    <name evidence="1" type="ORF">ACFX5F_11920</name>
</gene>
<comment type="caution">
    <text evidence="1">The sequence shown here is derived from an EMBL/GenBank/DDBJ whole genome shotgun (WGS) entry which is preliminary data.</text>
</comment>
<evidence type="ECO:0000313" key="1">
    <source>
        <dbReference type="EMBL" id="MFE3871927.1"/>
    </source>
</evidence>
<dbReference type="Proteomes" id="UP001600107">
    <property type="component" value="Unassembled WGS sequence"/>
</dbReference>
<dbReference type="EMBL" id="JBHZPY010000010">
    <property type="protein sequence ID" value="MFE3871927.1"/>
    <property type="molecule type" value="Genomic_DNA"/>
</dbReference>
<protein>
    <submittedName>
        <fullName evidence="1">DUF4238 domain-containing protein</fullName>
    </submittedName>
</protein>
<organism evidence="1 2">
    <name type="scientific">Flavobacterium zhoui</name>
    <dbReference type="NCBI Taxonomy" id="3230414"/>
    <lineage>
        <taxon>Bacteria</taxon>
        <taxon>Pseudomonadati</taxon>
        <taxon>Bacteroidota</taxon>
        <taxon>Flavobacteriia</taxon>
        <taxon>Flavobacteriales</taxon>
        <taxon>Flavobacteriaceae</taxon>
        <taxon>Flavobacterium</taxon>
    </lineage>
</organism>
<evidence type="ECO:0000313" key="2">
    <source>
        <dbReference type="Proteomes" id="UP001600107"/>
    </source>
</evidence>